<feature type="domain" description="Thioredoxin" evidence="3">
    <location>
        <begin position="24"/>
        <end position="164"/>
    </location>
</feature>
<dbReference type="SUPFAM" id="SSF52833">
    <property type="entry name" value="Thioredoxin-like"/>
    <property type="match status" value="1"/>
</dbReference>
<reference evidence="5" key="1">
    <citation type="journal article" date="2019" name="Int. J. Syst. Evol. Microbiol.">
        <title>The Global Catalogue of Microorganisms (GCM) 10K type strain sequencing project: providing services to taxonomists for standard genome sequencing and annotation.</title>
        <authorList>
            <consortium name="The Broad Institute Genomics Platform"/>
            <consortium name="The Broad Institute Genome Sequencing Center for Infectious Disease"/>
            <person name="Wu L."/>
            <person name="Ma J."/>
        </authorList>
    </citation>
    <scope>NUCLEOTIDE SEQUENCE [LARGE SCALE GENOMIC DNA]</scope>
    <source>
        <strain evidence="5">KCTC 22280</strain>
    </source>
</reference>
<dbReference type="PROSITE" id="PS00194">
    <property type="entry name" value="THIOREDOXIN_1"/>
    <property type="match status" value="1"/>
</dbReference>
<evidence type="ECO:0000256" key="2">
    <source>
        <dbReference type="SAM" id="SignalP"/>
    </source>
</evidence>
<organism evidence="4 5">
    <name type="scientific">Marinobacter zhanjiangensis</name>
    <dbReference type="NCBI Taxonomy" id="578215"/>
    <lineage>
        <taxon>Bacteria</taxon>
        <taxon>Pseudomonadati</taxon>
        <taxon>Pseudomonadota</taxon>
        <taxon>Gammaproteobacteria</taxon>
        <taxon>Pseudomonadales</taxon>
        <taxon>Marinobacteraceae</taxon>
        <taxon>Marinobacter</taxon>
    </lineage>
</organism>
<dbReference type="InterPro" id="IPR000866">
    <property type="entry name" value="AhpC/TSA"/>
</dbReference>
<feature type="chain" id="PRO_5046729630" evidence="2">
    <location>
        <begin position="25"/>
        <end position="165"/>
    </location>
</feature>
<keyword evidence="1" id="KW-0676">Redox-active center</keyword>
<dbReference type="InterPro" id="IPR013766">
    <property type="entry name" value="Thioredoxin_domain"/>
</dbReference>
<dbReference type="InterPro" id="IPR050553">
    <property type="entry name" value="Thioredoxin_ResA/DsbE_sf"/>
</dbReference>
<evidence type="ECO:0000259" key="3">
    <source>
        <dbReference type="PROSITE" id="PS51352"/>
    </source>
</evidence>
<sequence>MKASTWVIALCLGLGMLMSASAMAEVSGTAPDFTLKSRSGDNLRLEDLRGEVIMLNFWASWCGPCRQEMPHMDAIEEEFRDYGFRVLAVNVDQHRDDAERFLDSVPVDFAILWDHDSTVSERYDVQAMPTTVMIDRNGEARYIHHGYQPGYEDDYRAQIRELIRE</sequence>
<evidence type="ECO:0000313" key="5">
    <source>
        <dbReference type="Proteomes" id="UP000601597"/>
    </source>
</evidence>
<dbReference type="CDD" id="cd02966">
    <property type="entry name" value="TlpA_like_family"/>
    <property type="match status" value="1"/>
</dbReference>
<dbReference type="InterPro" id="IPR017937">
    <property type="entry name" value="Thioredoxin_CS"/>
</dbReference>
<gene>
    <name evidence="4" type="ORF">GCM10007071_36580</name>
</gene>
<evidence type="ECO:0000313" key="4">
    <source>
        <dbReference type="EMBL" id="GGY85855.1"/>
    </source>
</evidence>
<dbReference type="Pfam" id="PF00578">
    <property type="entry name" value="AhpC-TSA"/>
    <property type="match status" value="1"/>
</dbReference>
<dbReference type="Gene3D" id="3.40.30.10">
    <property type="entry name" value="Glutaredoxin"/>
    <property type="match status" value="1"/>
</dbReference>
<dbReference type="PANTHER" id="PTHR42852">
    <property type="entry name" value="THIOL:DISULFIDE INTERCHANGE PROTEIN DSBE"/>
    <property type="match status" value="1"/>
</dbReference>
<accession>A0ABQ3BDU7</accession>
<dbReference type="Proteomes" id="UP000601597">
    <property type="component" value="Unassembled WGS sequence"/>
</dbReference>
<dbReference type="RefSeq" id="WP_227712605.1">
    <property type="nucleotide sequence ID" value="NZ_BMXV01000011.1"/>
</dbReference>
<proteinExistence type="predicted"/>
<dbReference type="InterPro" id="IPR036249">
    <property type="entry name" value="Thioredoxin-like_sf"/>
</dbReference>
<dbReference type="PANTHER" id="PTHR42852:SF17">
    <property type="entry name" value="THIOREDOXIN-LIKE PROTEIN HI_1115"/>
    <property type="match status" value="1"/>
</dbReference>
<feature type="signal peptide" evidence="2">
    <location>
        <begin position="1"/>
        <end position="24"/>
    </location>
</feature>
<name>A0ABQ3BDU7_9GAMM</name>
<comment type="caution">
    <text evidence="4">The sequence shown here is derived from an EMBL/GenBank/DDBJ whole genome shotgun (WGS) entry which is preliminary data.</text>
</comment>
<dbReference type="PROSITE" id="PS51352">
    <property type="entry name" value="THIOREDOXIN_2"/>
    <property type="match status" value="1"/>
</dbReference>
<keyword evidence="2" id="KW-0732">Signal</keyword>
<evidence type="ECO:0000256" key="1">
    <source>
        <dbReference type="ARBA" id="ARBA00023284"/>
    </source>
</evidence>
<keyword evidence="5" id="KW-1185">Reference proteome</keyword>
<protein>
    <submittedName>
        <fullName evidence="4">Thiol:disulfide interchange protein</fullName>
    </submittedName>
</protein>
<dbReference type="EMBL" id="BMXV01000011">
    <property type="protein sequence ID" value="GGY85855.1"/>
    <property type="molecule type" value="Genomic_DNA"/>
</dbReference>